<keyword evidence="3" id="KW-1185">Reference proteome</keyword>
<dbReference type="EMBL" id="JPOS01000012">
    <property type="protein sequence ID" value="KGE88980.1"/>
    <property type="molecule type" value="Genomic_DNA"/>
</dbReference>
<dbReference type="InterPro" id="IPR018247">
    <property type="entry name" value="EF_Hand_1_Ca_BS"/>
</dbReference>
<protein>
    <recommendedName>
        <fullName evidence="1">Secretion system C-terminal sorting domain-containing protein</fullName>
    </recommendedName>
</protein>
<reference evidence="2 3" key="1">
    <citation type="journal article" date="2014" name="Int. J. Syst. Evol. Microbiol.">
        <title>Phaeodactylibacter xiamenensis gen. nov., sp. nov., a member of the family Saprospiraceae isolated from the marine alga Phaeodactylum tricornutum.</title>
        <authorList>
            <person name="Chen Z.Jr."/>
            <person name="Lei X."/>
            <person name="Lai Q."/>
            <person name="Li Y."/>
            <person name="Zhang B."/>
            <person name="Zhang J."/>
            <person name="Zhang H."/>
            <person name="Yang L."/>
            <person name="Zheng W."/>
            <person name="Tian Y."/>
            <person name="Yu Z."/>
            <person name="Xu H.Jr."/>
            <person name="Zheng T."/>
        </authorList>
    </citation>
    <scope>NUCLEOTIDE SEQUENCE [LARGE SCALE GENOMIC DNA]</scope>
    <source>
        <strain evidence="2 3">KD52</strain>
    </source>
</reference>
<dbReference type="Proteomes" id="UP000029736">
    <property type="component" value="Unassembled WGS sequence"/>
</dbReference>
<dbReference type="Gene3D" id="1.10.1330.10">
    <property type="entry name" value="Dockerin domain"/>
    <property type="match status" value="1"/>
</dbReference>
<dbReference type="InterPro" id="IPR026444">
    <property type="entry name" value="Secre_tail"/>
</dbReference>
<proteinExistence type="predicted"/>
<accession>A0A098SA24</accession>
<dbReference type="GO" id="GO:0000272">
    <property type="term" value="P:polysaccharide catabolic process"/>
    <property type="evidence" value="ECO:0007669"/>
    <property type="project" value="InterPro"/>
</dbReference>
<name>A0A098SA24_9BACT</name>
<evidence type="ECO:0000313" key="2">
    <source>
        <dbReference type="EMBL" id="KGE88980.1"/>
    </source>
</evidence>
<feature type="domain" description="Secretion system C-terminal sorting" evidence="1">
    <location>
        <begin position="293"/>
        <end position="364"/>
    </location>
</feature>
<organism evidence="2 3">
    <name type="scientific">Phaeodactylibacter xiamenensis</name>
    <dbReference type="NCBI Taxonomy" id="1524460"/>
    <lineage>
        <taxon>Bacteria</taxon>
        <taxon>Pseudomonadati</taxon>
        <taxon>Bacteroidota</taxon>
        <taxon>Saprospiria</taxon>
        <taxon>Saprospirales</taxon>
        <taxon>Haliscomenobacteraceae</taxon>
        <taxon>Phaeodactylibacter</taxon>
    </lineage>
</organism>
<evidence type="ECO:0000259" key="1">
    <source>
        <dbReference type="Pfam" id="PF18962"/>
    </source>
</evidence>
<dbReference type="InterPro" id="IPR036439">
    <property type="entry name" value="Dockerin_dom_sf"/>
</dbReference>
<dbReference type="AlphaFoldDB" id="A0A098SA24"/>
<comment type="caution">
    <text evidence="2">The sequence shown here is derived from an EMBL/GenBank/DDBJ whole genome shotgun (WGS) entry which is preliminary data.</text>
</comment>
<dbReference type="Pfam" id="PF18962">
    <property type="entry name" value="Por_Secre_tail"/>
    <property type="match status" value="1"/>
</dbReference>
<sequence>MGIACSLLAFLPVQGQQLYPGDVSGNGFVDHQDVLFWAYARGTEGAPRPNATITFEAQDIDLTGWSGTYPGTERSFAYADCNGDGKVDDSDLLVIESNYYSAVDGPYQPDPFQTGASSIGSQLVLGDSASIDVTPGELAVIPFNLATQETQDIELGYMGFQLNYGLSLVAETPAGDPAIELNFDVDGNEWLMEAEQGVEVFVYHHENLGYSDIALYMGSPGDYVVGTGAIAEFSIVVEEVIFGLQSVNIDIPVILNGGFKRSGFVSNQGITLNLVGKPVSTDEQMLPLDAVMVFPNPVNTGVLHAQLRSDQPGMIKQMELFDQAGRLVDSYAPNARSGQLNASALPAGLYLLKVKTDKGLQVMKIQATR</sequence>
<evidence type="ECO:0000313" key="3">
    <source>
        <dbReference type="Proteomes" id="UP000029736"/>
    </source>
</evidence>
<dbReference type="PROSITE" id="PS00018">
    <property type="entry name" value="EF_HAND_1"/>
    <property type="match status" value="1"/>
</dbReference>
<dbReference type="NCBIfam" id="TIGR04183">
    <property type="entry name" value="Por_Secre_tail"/>
    <property type="match status" value="1"/>
</dbReference>
<gene>
    <name evidence="2" type="ORF">IX84_04090</name>
</gene>